<keyword evidence="3" id="KW-1185">Reference proteome</keyword>
<evidence type="ECO:0000313" key="2">
    <source>
        <dbReference type="EMBL" id="MBE9665502.1"/>
    </source>
</evidence>
<gene>
    <name evidence="2" type="ORF">IRJ18_03955</name>
</gene>
<dbReference type="InterPro" id="IPR036291">
    <property type="entry name" value="NAD(P)-bd_dom_sf"/>
</dbReference>
<dbReference type="PANTHER" id="PTHR43818:SF9">
    <property type="entry name" value="HYPOTHETICAL OXIDOREDUCTASE"/>
    <property type="match status" value="1"/>
</dbReference>
<organism evidence="2 3">
    <name type="scientific">Mucilaginibacter boryungensis</name>
    <dbReference type="NCBI Taxonomy" id="768480"/>
    <lineage>
        <taxon>Bacteria</taxon>
        <taxon>Pseudomonadati</taxon>
        <taxon>Bacteroidota</taxon>
        <taxon>Sphingobacteriia</taxon>
        <taxon>Sphingobacteriales</taxon>
        <taxon>Sphingobacteriaceae</taxon>
        <taxon>Mucilaginibacter</taxon>
    </lineage>
</organism>
<evidence type="ECO:0000259" key="1">
    <source>
        <dbReference type="Pfam" id="PF01408"/>
    </source>
</evidence>
<feature type="domain" description="Gfo/Idh/MocA-like oxidoreductase N-terminal" evidence="1">
    <location>
        <begin position="110"/>
        <end position="181"/>
    </location>
</feature>
<dbReference type="InterPro" id="IPR050463">
    <property type="entry name" value="Gfo/Idh/MocA_oxidrdct_glycsds"/>
</dbReference>
<evidence type="ECO:0000313" key="3">
    <source>
        <dbReference type="Proteomes" id="UP000632774"/>
    </source>
</evidence>
<proteinExistence type="predicted"/>
<dbReference type="RefSeq" id="WP_194104907.1">
    <property type="nucleotide sequence ID" value="NZ_JADFFM010000001.1"/>
</dbReference>
<dbReference type="InterPro" id="IPR006311">
    <property type="entry name" value="TAT_signal"/>
</dbReference>
<dbReference type="PROSITE" id="PS51318">
    <property type="entry name" value="TAT"/>
    <property type="match status" value="1"/>
</dbReference>
<dbReference type="SUPFAM" id="SSF51735">
    <property type="entry name" value="NAD(P)-binding Rossmann-fold domains"/>
    <property type="match status" value="1"/>
</dbReference>
<sequence>MSSHLYNRRKFIQTGALATMGAGLSMNVFGKQLTSLYDTSAAPGTSGYLESGRVGIIGLDTSHVVAFAKSLNAPNVRPELAGFKVVAAFPEGTKDIAYGLSRKPQFIAEIKGMGIELVDSIDDLLKKVDVVLLESNDGRVHLKQLIPVLKAGKRVFVDKPISNSLEGGIEIFKAAKKYNIPVFSSSSLRFAPQVQALANGKLGKVLGADTYSPAHLEKTHPDLFWYGIHGVEILYTLMGAGCKSVTRTSVADTEVVVGTWADNRVGVFRGLRSGKPNYGGTAFCENGIESIAPYAGYEDLLIEIVKYFRTGEVPVKPEVTLEMLAFMEAADVSKKNGGVPTDLQMINVKL</sequence>
<name>A0ABR9XDM5_9SPHI</name>
<reference evidence="2 3" key="1">
    <citation type="submission" date="2020-10" db="EMBL/GenBank/DDBJ databases">
        <title>Mucilaginibacter mali sp. nov., isolated from rhizosphere soil of apple orchard.</title>
        <authorList>
            <person name="Lee J.-S."/>
            <person name="Kim H.S."/>
            <person name="Kim J.-S."/>
        </authorList>
    </citation>
    <scope>NUCLEOTIDE SEQUENCE [LARGE SCALE GENOMIC DNA]</scope>
    <source>
        <strain evidence="2 3">KCTC 23157</strain>
    </source>
</reference>
<protein>
    <submittedName>
        <fullName evidence="2">Gfo/Idh/MocA family oxidoreductase</fullName>
    </submittedName>
</protein>
<dbReference type="Pfam" id="PF01408">
    <property type="entry name" value="GFO_IDH_MocA"/>
    <property type="match status" value="1"/>
</dbReference>
<comment type="caution">
    <text evidence="2">The sequence shown here is derived from an EMBL/GenBank/DDBJ whole genome shotgun (WGS) entry which is preliminary data.</text>
</comment>
<dbReference type="EMBL" id="JADFFM010000001">
    <property type="protein sequence ID" value="MBE9665502.1"/>
    <property type="molecule type" value="Genomic_DNA"/>
</dbReference>
<dbReference type="Proteomes" id="UP000632774">
    <property type="component" value="Unassembled WGS sequence"/>
</dbReference>
<dbReference type="PANTHER" id="PTHR43818">
    <property type="entry name" value="BCDNA.GH03377"/>
    <property type="match status" value="1"/>
</dbReference>
<accession>A0ABR9XDM5</accession>
<dbReference type="Gene3D" id="3.40.50.720">
    <property type="entry name" value="NAD(P)-binding Rossmann-like Domain"/>
    <property type="match status" value="1"/>
</dbReference>
<dbReference type="InterPro" id="IPR000683">
    <property type="entry name" value="Gfo/Idh/MocA-like_OxRdtase_N"/>
</dbReference>